<dbReference type="InterPro" id="IPR043555">
    <property type="entry name" value="SRPX-like"/>
</dbReference>
<protein>
    <recommendedName>
        <fullName evidence="4">PKD domain-containing protein</fullName>
    </recommendedName>
</protein>
<dbReference type="KEGG" id="ten:LPB136_04765"/>
<dbReference type="OrthoDB" id="607469at2"/>
<dbReference type="EMBL" id="CP018155">
    <property type="protein sequence ID" value="APG64713.1"/>
    <property type="molecule type" value="Genomic_DNA"/>
</dbReference>
<feature type="compositionally biased region" description="Low complexity" evidence="1">
    <location>
        <begin position="2290"/>
        <end position="2308"/>
    </location>
</feature>
<feature type="region of interest" description="Disordered" evidence="1">
    <location>
        <begin position="2289"/>
        <end position="2308"/>
    </location>
</feature>
<evidence type="ECO:0008006" key="4">
    <source>
        <dbReference type="Google" id="ProtNLM"/>
    </source>
</evidence>
<reference evidence="2 3" key="1">
    <citation type="submission" date="2016-11" db="EMBL/GenBank/DDBJ databases">
        <title>Tenacibaculum sp. LPB0136, isolated from marine environment.</title>
        <authorList>
            <person name="Kim E."/>
            <person name="Yi H."/>
        </authorList>
    </citation>
    <scope>NUCLEOTIDE SEQUENCE [LARGE SCALE GENOMIC DNA]</scope>
    <source>
        <strain evidence="2 3">LPB0136</strain>
    </source>
</reference>
<sequence length="2838" mass="291538">MKIISFKKIIFFLFLVNVLGISAQTVTKTYSGGIVTVDGETETLPGVVFAASDFPSGCVVESVSVIITWNKTDGSCASPNTGNSYHNETGFIISGPIGNTTLAATGTWSGSTSINNVTTAFNSSGGSPSGTPVSGSFGAPGLSSYIGDNPIGTWSLIGQDTANQDPLCIISYTVAITVTNINANAGPNITLCEGETTNLSATANGTGLTYSWDNGLGAGQTQSFVHTKTGGDGNQNVNYTVTVTDANGCTDTDVVRVTYRSAPDVTVTKTDSECNQDNGTITFSFLDNTARTNIEFSLDNQASYESPAPSDASGSVTYSSLAPGTYNIWTRWGNNQCPVDLGSITIDEVDTTAPVAPTIADETFECSGTPTTPTTTDACDPATINGTTTTTFPITTLGTTVVTWTFTDASGNSTTANQNVIVQDTTAPVTPTIADETFECSGTPTTPTTTDACDPATINGTTTTTFPITTLGTTVVTWTFTDASGNSTTADQNVIVQDTTAPVTPTIADEIFECSGTPTTPTTTDACDPATINGTTTTTFPITTLGTTVVTWTFTDASGNSTTADQNVIVQDTTAPVTPTIADETFECSGTPTTPTTTDACDPATINGTTTTTFPITTLGTTVVTWTFTDASGNSTTANQNIIIQDTTAPVTPTIADETFECSGTPTTPTTTDACDPATINGTTTTTFPITTLGTTVVTWTFTDASGNSTTANQNVIIQDTTAPVTPTIADETFECSGTPTTPTTTDACDPATINGTTTTTFPITTLGTTVVTWTFTDASGNSTTANQNVIVQDTTAPVTPTIADETFECSGTPTTPTTTDACDPATINGTTTTTFPITTLGTTVVTWTFTDASGNSTTADQNVIVQDTTAPVTPTIADEIFECSGTPTTPTTTDACDPATINGTTTTTFPITTLGTTVVTWTFTDASGNSTTANQNIIIQDTTAPVTPTIADETFECSGTPTTPTTTDACDPATINGTTTTTFPITTLGTTVVTWTFTDASGNSTTANQNVIVQDTTAPVTPTIADETFECSGTPTTPTTTDACDPATINGTTTTTFPITTLGTTVVTWTFTDASGNSTTANQNVIVQDTTAPVTPTIADETFECSGTPTTPTTTDACDPATINGTTTTTFPITTLGTTVVTWTFTDASGNSTTANQNVIIQDTTAPVTPTIADETFECSGTPTTPTTTDACDPATINGTTTTTFPITTLGTTVVTWTFTDASGNSTTANQNVIVQDTTAPVTPTIADETFECSGTPTTPTTTDACDPATINGTTTTTFPITTLGTTVVTWTFTDASGNSTTADQNVIVQDTTAPVTPTIADEIFECSGTPTTPTTTDACDPATINGTTTTTFPITTLGTTVVTWTFTDASGNSTTANQNIIIQDTTAPVTPTIADETFECSGTPTTPTTTDACDPATINGTTTTTFPITTLGTTVVTWTFTDASGNSTTANQNVIVQDTTAPVTPTIADETFECSGTPTTPTTTDACDPATINGTTTTTFPITTLGTTVVTWTFTDASGNSTTANQNVIVQDTTAPVTPTIADETFECSGTPTTPTTTDACDPATINGTTTTTFPITTLGTTVVTWTFTDASGNSTTADQNVIVQDTTAPVTPTIADETFECSGTPTTPTTTDACDPATINGTTTTTFPITTLGTTVVTWTFTDASGNSTTANQNVIIQDTTAPVTPTIADETFECSGTPTTPTTTDACDPATINGTTTTTFPITTLGTTVVTWTFTDASGNSTTANQNVIVQDTTAPVTPTIADETFECSGTPTTPTTTDACDPATINGTTTTTFPITTLGTTVVTWTFTDASGNSTTANQNVIVQDTTAPVTPTIADETFECSGTPTTPTTTDACDPATINGTTTTTFPITTLGTTVVTWTFTDASGNSTTANQNVIVQDTTAPVTPTIADETFECSGTPTTPTTTDACDPATINGTTTTTFPITTLGTTVVTWTFTDASGNSTTANQNVIIQDTTAPVTPTIADETFECSGTPTTPTTTDACDPATINGTTTTTFPITTLGTTVVTWTFTDASGNSTTANQNVIIQDTTAPVTPTIADETFECSGTPTTPTTTDACDPATINGTTTTTFPITTLGTTVVTWTFTDASGNSTTANQNVIIQDTTAPVTPTIADEIFECSGTPTTPTTTDACDPATINGTTTTTFPITTLGTTVVTWTFTDASGNSTTANQNVIVQDTTAPVTPTIADETFECSGTPTTPTTTDGCDPATINGTTTTTFPITTLGTTVVTWTFTDASGNSTTANQNVIVQDTTAPVTPTIADETFECSGTPTTPTTTDGCDPSTINGTTTTTFPITTLGTTVVTWTFTDASGNSTTANQNVIIQDTTAPVTPTIADETFECSGTPTTPTTTDACDPATINGTTTTTFPITTLGTTVVTWTFTDASGNSTTANQNVIVQDTTAPVTPTIADETFECSGTPTTPTTTDACDPATINGTTTTTFPITTLGTTVVTWTFTDASGNSTTANQNVIVQDTTAPVTPTIADETFECSGTPTTPTTTDGCDPSTINGTTTTTFPITTLGTTVVTWTFTDASGNSTTANQNVIIQDTTAPVTPTIADETFECSGTPTTPTTTDACDPATINGTTTTTFPITTLGTTVVTWTFTDASGNSTTANQNVIVQDTTAPVTPTIADETFECSGTPTTPTTTDACDPATINGTTTTTFPITTLGTTVVTWTFTDASGNSTTANQNVIVTSCTADLSITKTVNNAIVKVGDRIIYTVRLKNDGPEEAFGVQVTDILPFGLQYDASNSIIPAGTTYNTITNIWDLSNITVPNGQTIELKIAAIVARVGTITNVSEVTQNNQLDPDSTPNSGN</sequence>
<accession>A0A1L3JI12</accession>
<dbReference type="PANTHER" id="PTHR46343">
    <property type="entry name" value="HYR DOMAIN-CONTAINING PROTEIN"/>
    <property type="match status" value="1"/>
</dbReference>
<dbReference type="Gene3D" id="2.60.40.10">
    <property type="entry name" value="Immunoglobulins"/>
    <property type="match status" value="1"/>
</dbReference>
<evidence type="ECO:0000313" key="2">
    <source>
        <dbReference type="EMBL" id="APG64713.1"/>
    </source>
</evidence>
<dbReference type="RefSeq" id="WP_072555037.1">
    <property type="nucleotide sequence ID" value="NZ_CP018155.1"/>
</dbReference>
<dbReference type="STRING" id="1850252.LPB136_04765"/>
<keyword evidence="3" id="KW-1185">Reference proteome</keyword>
<feature type="region of interest" description="Disordered" evidence="1">
    <location>
        <begin position="2213"/>
        <end position="2232"/>
    </location>
</feature>
<name>A0A1L3JI12_9FLAO</name>
<organism evidence="2 3">
    <name type="scientific">Tenacibaculum todarodis</name>
    <dbReference type="NCBI Taxonomy" id="1850252"/>
    <lineage>
        <taxon>Bacteria</taxon>
        <taxon>Pseudomonadati</taxon>
        <taxon>Bacteroidota</taxon>
        <taxon>Flavobacteriia</taxon>
        <taxon>Flavobacteriales</taxon>
        <taxon>Flavobacteriaceae</taxon>
        <taxon>Tenacibaculum</taxon>
    </lineage>
</organism>
<proteinExistence type="predicted"/>
<evidence type="ECO:0000256" key="1">
    <source>
        <dbReference type="SAM" id="MobiDB-lite"/>
    </source>
</evidence>
<gene>
    <name evidence="2" type="ORF">LPB136_04765</name>
</gene>
<evidence type="ECO:0000313" key="3">
    <source>
        <dbReference type="Proteomes" id="UP000181898"/>
    </source>
</evidence>
<dbReference type="Proteomes" id="UP000181898">
    <property type="component" value="Chromosome"/>
</dbReference>
<dbReference type="InterPro" id="IPR013783">
    <property type="entry name" value="Ig-like_fold"/>
</dbReference>
<dbReference type="PANTHER" id="PTHR46343:SF2">
    <property type="entry name" value="SUSHI_VON WILLEBRAND FACTOR TYPE A_EGF_PENTRAXIN DOMAIN-CONTAINING 1"/>
    <property type="match status" value="1"/>
</dbReference>